<dbReference type="EMBL" id="BMAW01060464">
    <property type="protein sequence ID" value="GFT26294.1"/>
    <property type="molecule type" value="Genomic_DNA"/>
</dbReference>
<dbReference type="AlphaFoldDB" id="A0A8X6NQS8"/>
<sequence>KERASVNAIQRFTCVTSPVTIFGIEVYDAIGIVCADTGDSQSDGGKLIFKFLKNRGQKFAELYLSMYQADGQQSTPLVQKATVPITI</sequence>
<dbReference type="Proteomes" id="UP000887013">
    <property type="component" value="Unassembled WGS sequence"/>
</dbReference>
<reference evidence="1" key="1">
    <citation type="submission" date="2020-08" db="EMBL/GenBank/DDBJ databases">
        <title>Multicomponent nature underlies the extraordinary mechanical properties of spider dragline silk.</title>
        <authorList>
            <person name="Kono N."/>
            <person name="Nakamura H."/>
            <person name="Mori M."/>
            <person name="Yoshida Y."/>
            <person name="Ohtoshi R."/>
            <person name="Malay A.D."/>
            <person name="Moran D.A.P."/>
            <person name="Tomita M."/>
            <person name="Numata K."/>
            <person name="Arakawa K."/>
        </authorList>
    </citation>
    <scope>NUCLEOTIDE SEQUENCE</scope>
</reference>
<evidence type="ECO:0000313" key="2">
    <source>
        <dbReference type="Proteomes" id="UP000887013"/>
    </source>
</evidence>
<feature type="non-terminal residue" evidence="1">
    <location>
        <position position="1"/>
    </location>
</feature>
<keyword evidence="2" id="KW-1185">Reference proteome</keyword>
<comment type="caution">
    <text evidence="1">The sequence shown here is derived from an EMBL/GenBank/DDBJ whole genome shotgun (WGS) entry which is preliminary data.</text>
</comment>
<protein>
    <submittedName>
        <fullName evidence="1">Transposon Tf2-6 polyprotein</fullName>
    </submittedName>
</protein>
<name>A0A8X6NQS8_NEPPI</name>
<proteinExistence type="predicted"/>
<organism evidence="1 2">
    <name type="scientific">Nephila pilipes</name>
    <name type="common">Giant wood spider</name>
    <name type="synonym">Nephila maculata</name>
    <dbReference type="NCBI Taxonomy" id="299642"/>
    <lineage>
        <taxon>Eukaryota</taxon>
        <taxon>Metazoa</taxon>
        <taxon>Ecdysozoa</taxon>
        <taxon>Arthropoda</taxon>
        <taxon>Chelicerata</taxon>
        <taxon>Arachnida</taxon>
        <taxon>Araneae</taxon>
        <taxon>Araneomorphae</taxon>
        <taxon>Entelegynae</taxon>
        <taxon>Araneoidea</taxon>
        <taxon>Nephilidae</taxon>
        <taxon>Nephila</taxon>
    </lineage>
</organism>
<gene>
    <name evidence="1" type="primary">Tf2-6_445</name>
    <name evidence="1" type="ORF">NPIL_699021</name>
</gene>
<accession>A0A8X6NQS8</accession>
<evidence type="ECO:0000313" key="1">
    <source>
        <dbReference type="EMBL" id="GFT26294.1"/>
    </source>
</evidence>